<reference evidence="6" key="1">
    <citation type="journal article" date="2020" name="mSystems">
        <title>Genome- and Community-Level Interaction Insights into Carbon Utilization and Element Cycling Functions of Hydrothermarchaeota in Hydrothermal Sediment.</title>
        <authorList>
            <person name="Zhou Z."/>
            <person name="Liu Y."/>
            <person name="Xu W."/>
            <person name="Pan J."/>
            <person name="Luo Z.H."/>
            <person name="Li M."/>
        </authorList>
    </citation>
    <scope>NUCLEOTIDE SEQUENCE [LARGE SCALE GENOMIC DNA]</scope>
    <source>
        <strain evidence="6">SpSt-417</strain>
    </source>
</reference>
<evidence type="ECO:0000256" key="1">
    <source>
        <dbReference type="ARBA" id="ARBA00006598"/>
    </source>
</evidence>
<dbReference type="InterPro" id="IPR001706">
    <property type="entry name" value="Ribosomal_bL35"/>
</dbReference>
<dbReference type="GO" id="GO:0006412">
    <property type="term" value="P:translation"/>
    <property type="evidence" value="ECO:0007669"/>
    <property type="project" value="UniProtKB-UniRule"/>
</dbReference>
<dbReference type="GO" id="GO:1990904">
    <property type="term" value="C:ribonucleoprotein complex"/>
    <property type="evidence" value="ECO:0007669"/>
    <property type="project" value="UniProtKB-KW"/>
</dbReference>
<dbReference type="InterPro" id="IPR021137">
    <property type="entry name" value="Ribosomal_bL35-like"/>
</dbReference>
<evidence type="ECO:0000313" key="6">
    <source>
        <dbReference type="EMBL" id="HGW29533.1"/>
    </source>
</evidence>
<dbReference type="GO" id="GO:0003735">
    <property type="term" value="F:structural constituent of ribosome"/>
    <property type="evidence" value="ECO:0007669"/>
    <property type="project" value="InterPro"/>
</dbReference>
<keyword evidence="3 4" id="KW-0687">Ribonucleoprotein</keyword>
<dbReference type="EMBL" id="DSRT01000065">
    <property type="protein sequence ID" value="HGW29533.1"/>
    <property type="molecule type" value="Genomic_DNA"/>
</dbReference>
<evidence type="ECO:0000256" key="3">
    <source>
        <dbReference type="ARBA" id="ARBA00023274"/>
    </source>
</evidence>
<protein>
    <recommendedName>
        <fullName evidence="4">Large ribosomal subunit protein bL35</fullName>
    </recommendedName>
</protein>
<dbReference type="Gene3D" id="4.10.410.60">
    <property type="match status" value="1"/>
</dbReference>
<name>A0A7C4XNE2_UNCKA</name>
<dbReference type="HAMAP" id="MF_00514">
    <property type="entry name" value="Ribosomal_bL35"/>
    <property type="match status" value="1"/>
</dbReference>
<gene>
    <name evidence="4" type="primary">rpmI</name>
    <name evidence="6" type="ORF">ENR63_01250</name>
</gene>
<dbReference type="AlphaFoldDB" id="A0A7C4XNE2"/>
<dbReference type="SUPFAM" id="SSF143034">
    <property type="entry name" value="L35p-like"/>
    <property type="match status" value="1"/>
</dbReference>
<dbReference type="Pfam" id="PF01632">
    <property type="entry name" value="Ribosomal_L35p"/>
    <property type="match status" value="1"/>
</dbReference>
<keyword evidence="2 4" id="KW-0689">Ribosomal protein</keyword>
<accession>A0A7C4XNE2</accession>
<dbReference type="PRINTS" id="PR00064">
    <property type="entry name" value="RIBOSOMALL35"/>
</dbReference>
<dbReference type="InterPro" id="IPR037229">
    <property type="entry name" value="Ribosomal_bL35_sf"/>
</dbReference>
<sequence length="71" mass="8366">MPKLKTKKTAMKRIKITKNGKLIRKYVRTSHLKSKWTSSRKMRKGKDTQVLNIGHKNIFKQLLHAHAKEVK</sequence>
<dbReference type="GO" id="GO:0005840">
    <property type="term" value="C:ribosome"/>
    <property type="evidence" value="ECO:0007669"/>
    <property type="project" value="UniProtKB-KW"/>
</dbReference>
<organism evidence="6">
    <name type="scientific">candidate division WWE3 bacterium</name>
    <dbReference type="NCBI Taxonomy" id="2053526"/>
    <lineage>
        <taxon>Bacteria</taxon>
        <taxon>Katanobacteria</taxon>
    </lineage>
</organism>
<comment type="similarity">
    <text evidence="1 4 5">Belongs to the bacterial ribosomal protein bL35 family.</text>
</comment>
<comment type="caution">
    <text evidence="6">The sequence shown here is derived from an EMBL/GenBank/DDBJ whole genome shotgun (WGS) entry which is preliminary data.</text>
</comment>
<evidence type="ECO:0000256" key="5">
    <source>
        <dbReference type="RuleBase" id="RU000568"/>
    </source>
</evidence>
<evidence type="ECO:0000256" key="4">
    <source>
        <dbReference type="HAMAP-Rule" id="MF_00514"/>
    </source>
</evidence>
<evidence type="ECO:0000256" key="2">
    <source>
        <dbReference type="ARBA" id="ARBA00022980"/>
    </source>
</evidence>
<proteinExistence type="inferred from homology"/>